<dbReference type="OrthoDB" id="5455653at2"/>
<reference evidence="3" key="1">
    <citation type="submission" date="2018-07" db="EMBL/GenBank/DDBJ databases">
        <authorList>
            <person name="Liu B.-T."/>
            <person name="Du Z."/>
        </authorList>
    </citation>
    <scope>NUCLEOTIDE SEQUENCE [LARGE SCALE GENOMIC DNA]</scope>
    <source>
        <strain evidence="3">XYN52</strain>
    </source>
</reference>
<evidence type="ECO:0008006" key="4">
    <source>
        <dbReference type="Google" id="ProtNLM"/>
    </source>
</evidence>
<gene>
    <name evidence="2" type="ORF">DVH29_06825</name>
</gene>
<keyword evidence="3" id="KW-1185">Reference proteome</keyword>
<evidence type="ECO:0000313" key="3">
    <source>
        <dbReference type="Proteomes" id="UP000253759"/>
    </source>
</evidence>
<keyword evidence="1" id="KW-0732">Signal</keyword>
<name>A0A369W671_9HYPH</name>
<protein>
    <recommendedName>
        <fullName evidence="4">Nuclear transport factor 2 family protein</fullName>
    </recommendedName>
</protein>
<comment type="caution">
    <text evidence="2">The sequence shown here is derived from an EMBL/GenBank/DDBJ whole genome shotgun (WGS) entry which is preliminary data.</text>
</comment>
<feature type="signal peptide" evidence="1">
    <location>
        <begin position="1"/>
        <end position="21"/>
    </location>
</feature>
<evidence type="ECO:0000313" key="2">
    <source>
        <dbReference type="EMBL" id="RDE09527.1"/>
    </source>
</evidence>
<organism evidence="2 3">
    <name type="scientific">Pelagibacterium lacus</name>
    <dbReference type="NCBI Taxonomy" id="2282655"/>
    <lineage>
        <taxon>Bacteria</taxon>
        <taxon>Pseudomonadati</taxon>
        <taxon>Pseudomonadota</taxon>
        <taxon>Alphaproteobacteria</taxon>
        <taxon>Hyphomicrobiales</taxon>
        <taxon>Devosiaceae</taxon>
        <taxon>Pelagibacterium</taxon>
    </lineage>
</organism>
<accession>A0A369W671</accession>
<dbReference type="EMBL" id="QQNH01000006">
    <property type="protein sequence ID" value="RDE09527.1"/>
    <property type="molecule type" value="Genomic_DNA"/>
</dbReference>
<dbReference type="AlphaFoldDB" id="A0A369W671"/>
<dbReference type="Proteomes" id="UP000253759">
    <property type="component" value="Unassembled WGS sequence"/>
</dbReference>
<feature type="chain" id="PRO_5017034231" description="Nuclear transport factor 2 family protein" evidence="1">
    <location>
        <begin position="22"/>
        <end position="139"/>
    </location>
</feature>
<proteinExistence type="predicted"/>
<sequence>MRSVVIVLACAMAWGMPPAVAQSATEVNETLDTLFGEHERPETFFTELQQAVTNDDADALAQMVAYPISVTIDGESVEIAGESEFVTDFDQIFTSDVKDAVTSQSYETLFANWQGVMIGDGEVWFSIVDDAPRITAINN</sequence>
<evidence type="ECO:0000256" key="1">
    <source>
        <dbReference type="SAM" id="SignalP"/>
    </source>
</evidence>